<name>A0A2T2WEM0_9FIRM</name>
<sequence length="259" mass="29222">MKILQPRVLLAMLLLGSVLIGTAIHPTATREAAQYAVTLWWNHLVPILLPGYVLAQAALALVPNPPWYAWMILALLTFPPVVGLVALDLARQKKIPDDALAPILLYTNIYNPLLFPDPRFGLWLDGGLLAAAFVWHAPQHRHHVIAMPLIPLRPRQWIIDAMNWTSIVGFIAIMAWVAHGWLPPVRLGWLLDPLTMAWANPKATWWQLWWTACGGLAYWAPLLCGRALTFHVRRRLIGSRLLQAITALCLLALFSHWIR</sequence>
<dbReference type="EMBL" id="PXYV01000053">
    <property type="protein sequence ID" value="PSR20692.1"/>
    <property type="molecule type" value="Genomic_DNA"/>
</dbReference>
<keyword evidence="1" id="KW-0812">Transmembrane</keyword>
<feature type="transmembrane region" description="Helical" evidence="1">
    <location>
        <begin position="68"/>
        <end position="87"/>
    </location>
</feature>
<reference evidence="2 3" key="1">
    <citation type="journal article" date="2014" name="BMC Genomics">
        <title>Comparison of environmental and isolate Sulfobacillus genomes reveals diverse carbon, sulfur, nitrogen, and hydrogen metabolisms.</title>
        <authorList>
            <person name="Justice N.B."/>
            <person name="Norman A."/>
            <person name="Brown C.T."/>
            <person name="Singh A."/>
            <person name="Thomas B.C."/>
            <person name="Banfield J.F."/>
        </authorList>
    </citation>
    <scope>NUCLEOTIDE SEQUENCE [LARGE SCALE GENOMIC DNA]</scope>
    <source>
        <strain evidence="2">AMDSBA3</strain>
    </source>
</reference>
<evidence type="ECO:0000313" key="3">
    <source>
        <dbReference type="Proteomes" id="UP000241848"/>
    </source>
</evidence>
<organism evidence="2 3">
    <name type="scientific">Sulfobacillus acidophilus</name>
    <dbReference type="NCBI Taxonomy" id="53633"/>
    <lineage>
        <taxon>Bacteria</taxon>
        <taxon>Bacillati</taxon>
        <taxon>Bacillota</taxon>
        <taxon>Clostridia</taxon>
        <taxon>Eubacteriales</taxon>
        <taxon>Clostridiales Family XVII. Incertae Sedis</taxon>
        <taxon>Sulfobacillus</taxon>
    </lineage>
</organism>
<dbReference type="Proteomes" id="UP000241848">
    <property type="component" value="Unassembled WGS sequence"/>
</dbReference>
<feature type="transmembrane region" description="Helical" evidence="1">
    <location>
        <begin position="120"/>
        <end position="137"/>
    </location>
</feature>
<feature type="transmembrane region" description="Helical" evidence="1">
    <location>
        <begin position="241"/>
        <end position="258"/>
    </location>
</feature>
<protein>
    <submittedName>
        <fullName evidence="2">Uncharacterized protein</fullName>
    </submittedName>
</protein>
<feature type="transmembrane region" description="Helical" evidence="1">
    <location>
        <begin position="39"/>
        <end position="61"/>
    </location>
</feature>
<feature type="transmembrane region" description="Helical" evidence="1">
    <location>
        <begin position="208"/>
        <end position="229"/>
    </location>
</feature>
<evidence type="ECO:0000256" key="1">
    <source>
        <dbReference type="SAM" id="Phobius"/>
    </source>
</evidence>
<proteinExistence type="predicted"/>
<keyword evidence="1" id="KW-0472">Membrane</keyword>
<comment type="caution">
    <text evidence="2">The sequence shown here is derived from an EMBL/GenBank/DDBJ whole genome shotgun (WGS) entry which is preliminary data.</text>
</comment>
<evidence type="ECO:0000313" key="2">
    <source>
        <dbReference type="EMBL" id="PSR20692.1"/>
    </source>
</evidence>
<keyword evidence="1" id="KW-1133">Transmembrane helix</keyword>
<gene>
    <name evidence="2" type="ORF">C7B45_13710</name>
</gene>
<accession>A0A2T2WEM0</accession>
<feature type="transmembrane region" description="Helical" evidence="1">
    <location>
        <begin position="157"/>
        <end position="182"/>
    </location>
</feature>
<dbReference type="AlphaFoldDB" id="A0A2T2WEM0"/>